<dbReference type="Proteomes" id="UP000593571">
    <property type="component" value="Unassembled WGS sequence"/>
</dbReference>
<evidence type="ECO:0000313" key="3">
    <source>
        <dbReference type="Proteomes" id="UP000593571"/>
    </source>
</evidence>
<gene>
    <name evidence="2" type="ORF">HJG63_009343</name>
</gene>
<name>A0A7J8C2H1_ROUAE</name>
<organism evidence="2 3">
    <name type="scientific">Rousettus aegyptiacus</name>
    <name type="common">Egyptian fruit bat</name>
    <name type="synonym">Pteropus aegyptiacus</name>
    <dbReference type="NCBI Taxonomy" id="9407"/>
    <lineage>
        <taxon>Eukaryota</taxon>
        <taxon>Metazoa</taxon>
        <taxon>Chordata</taxon>
        <taxon>Craniata</taxon>
        <taxon>Vertebrata</taxon>
        <taxon>Euteleostomi</taxon>
        <taxon>Mammalia</taxon>
        <taxon>Eutheria</taxon>
        <taxon>Laurasiatheria</taxon>
        <taxon>Chiroptera</taxon>
        <taxon>Yinpterochiroptera</taxon>
        <taxon>Pteropodoidea</taxon>
        <taxon>Pteropodidae</taxon>
        <taxon>Rousettinae</taxon>
        <taxon>Rousettus</taxon>
    </lineage>
</organism>
<accession>A0A7J8C2H1</accession>
<comment type="caution">
    <text evidence="2">The sequence shown here is derived from an EMBL/GenBank/DDBJ whole genome shotgun (WGS) entry which is preliminary data.</text>
</comment>
<feature type="region of interest" description="Disordered" evidence="1">
    <location>
        <begin position="66"/>
        <end position="101"/>
    </location>
</feature>
<feature type="region of interest" description="Disordered" evidence="1">
    <location>
        <begin position="113"/>
        <end position="139"/>
    </location>
</feature>
<dbReference type="EMBL" id="JACASE010000015">
    <property type="protein sequence ID" value="KAF6405020.1"/>
    <property type="molecule type" value="Genomic_DNA"/>
</dbReference>
<dbReference type="AlphaFoldDB" id="A0A7J8C2H1"/>
<proteinExistence type="predicted"/>
<protein>
    <submittedName>
        <fullName evidence="2">Uncharacterized protein</fullName>
    </submittedName>
</protein>
<sequence>MSPEARAGRGPLAAILAKRRAAGCQVGANSSPHPPPPTPDPRFLRCSLHFLGMALVELSPRLLLGASGNKRPRAQNRALVSKDCTSKAQSSPLAPGDARRGLDGALARAESCVLGSGSNAGSRRTRSPGGLSDPRPALW</sequence>
<reference evidence="2 3" key="1">
    <citation type="journal article" date="2020" name="Nature">
        <title>Six reference-quality genomes reveal evolution of bat adaptations.</title>
        <authorList>
            <person name="Jebb D."/>
            <person name="Huang Z."/>
            <person name="Pippel M."/>
            <person name="Hughes G.M."/>
            <person name="Lavrichenko K."/>
            <person name="Devanna P."/>
            <person name="Winkler S."/>
            <person name="Jermiin L.S."/>
            <person name="Skirmuntt E.C."/>
            <person name="Katzourakis A."/>
            <person name="Burkitt-Gray L."/>
            <person name="Ray D.A."/>
            <person name="Sullivan K.A.M."/>
            <person name="Roscito J.G."/>
            <person name="Kirilenko B.M."/>
            <person name="Davalos L.M."/>
            <person name="Corthals A.P."/>
            <person name="Power M.L."/>
            <person name="Jones G."/>
            <person name="Ransome R.D."/>
            <person name="Dechmann D.K.N."/>
            <person name="Locatelli A.G."/>
            <person name="Puechmaille S.J."/>
            <person name="Fedrigo O."/>
            <person name="Jarvis E.D."/>
            <person name="Hiller M."/>
            <person name="Vernes S.C."/>
            <person name="Myers E.W."/>
            <person name="Teeling E.C."/>
        </authorList>
    </citation>
    <scope>NUCLEOTIDE SEQUENCE [LARGE SCALE GENOMIC DNA]</scope>
    <source>
        <strain evidence="2">MRouAeg1</strain>
        <tissue evidence="2">Muscle</tissue>
    </source>
</reference>
<keyword evidence="3" id="KW-1185">Reference proteome</keyword>
<evidence type="ECO:0000256" key="1">
    <source>
        <dbReference type="SAM" id="MobiDB-lite"/>
    </source>
</evidence>
<evidence type="ECO:0000313" key="2">
    <source>
        <dbReference type="EMBL" id="KAF6405020.1"/>
    </source>
</evidence>